<dbReference type="InterPro" id="IPR020449">
    <property type="entry name" value="Tscrpt_reg_AraC-type_HTH"/>
</dbReference>
<keyword evidence="6" id="KW-1185">Reference proteome</keyword>
<keyword evidence="2" id="KW-0238">DNA-binding</keyword>
<comment type="caution">
    <text evidence="5">The sequence shown here is derived from an EMBL/GenBank/DDBJ whole genome shotgun (WGS) entry which is preliminary data.</text>
</comment>
<name>A0A2S5TGX1_9GAMM</name>
<dbReference type="EMBL" id="PSNW01000004">
    <property type="protein sequence ID" value="PPE74215.1"/>
    <property type="molecule type" value="Genomic_DNA"/>
</dbReference>
<dbReference type="InterPro" id="IPR032687">
    <property type="entry name" value="AraC-type_N"/>
</dbReference>
<organism evidence="5 6">
    <name type="scientific">Solimonas fluminis</name>
    <dbReference type="NCBI Taxonomy" id="2086571"/>
    <lineage>
        <taxon>Bacteria</taxon>
        <taxon>Pseudomonadati</taxon>
        <taxon>Pseudomonadota</taxon>
        <taxon>Gammaproteobacteria</taxon>
        <taxon>Nevskiales</taxon>
        <taxon>Nevskiaceae</taxon>
        <taxon>Solimonas</taxon>
    </lineage>
</organism>
<dbReference type="Pfam" id="PF12625">
    <property type="entry name" value="Arabinose_bd"/>
    <property type="match status" value="1"/>
</dbReference>
<dbReference type="PRINTS" id="PR00032">
    <property type="entry name" value="HTHARAC"/>
</dbReference>
<dbReference type="PANTHER" id="PTHR47894:SF1">
    <property type="entry name" value="HTH-TYPE TRANSCRIPTIONAL REGULATOR VQSM"/>
    <property type="match status" value="1"/>
</dbReference>
<keyword evidence="1" id="KW-0805">Transcription regulation</keyword>
<dbReference type="Pfam" id="PF12833">
    <property type="entry name" value="HTH_18"/>
    <property type="match status" value="1"/>
</dbReference>
<dbReference type="PROSITE" id="PS01124">
    <property type="entry name" value="HTH_ARAC_FAMILY_2"/>
    <property type="match status" value="1"/>
</dbReference>
<evidence type="ECO:0000259" key="4">
    <source>
        <dbReference type="PROSITE" id="PS01124"/>
    </source>
</evidence>
<proteinExistence type="predicted"/>
<dbReference type="InterPro" id="IPR018060">
    <property type="entry name" value="HTH_AraC"/>
</dbReference>
<evidence type="ECO:0000256" key="2">
    <source>
        <dbReference type="ARBA" id="ARBA00023125"/>
    </source>
</evidence>
<dbReference type="PANTHER" id="PTHR47894">
    <property type="entry name" value="HTH-TYPE TRANSCRIPTIONAL REGULATOR GADX"/>
    <property type="match status" value="1"/>
</dbReference>
<dbReference type="GO" id="GO:0000976">
    <property type="term" value="F:transcription cis-regulatory region binding"/>
    <property type="evidence" value="ECO:0007669"/>
    <property type="project" value="TreeGrafter"/>
</dbReference>
<evidence type="ECO:0000256" key="3">
    <source>
        <dbReference type="ARBA" id="ARBA00023163"/>
    </source>
</evidence>
<reference evidence="5 6" key="1">
    <citation type="submission" date="2018-02" db="EMBL/GenBank/DDBJ databases">
        <title>Genome sequencing of Solimonas sp. HR-BB.</title>
        <authorList>
            <person name="Lee Y."/>
            <person name="Jeon C.O."/>
        </authorList>
    </citation>
    <scope>NUCLEOTIDE SEQUENCE [LARGE SCALE GENOMIC DNA]</scope>
    <source>
        <strain evidence="5 6">HR-BB</strain>
    </source>
</reference>
<dbReference type="Gene3D" id="1.10.10.60">
    <property type="entry name" value="Homeodomain-like"/>
    <property type="match status" value="1"/>
</dbReference>
<dbReference type="SMART" id="SM00342">
    <property type="entry name" value="HTH_ARAC"/>
    <property type="match status" value="1"/>
</dbReference>
<evidence type="ECO:0000313" key="5">
    <source>
        <dbReference type="EMBL" id="PPE74215.1"/>
    </source>
</evidence>
<keyword evidence="3" id="KW-0804">Transcription</keyword>
<evidence type="ECO:0000313" key="6">
    <source>
        <dbReference type="Proteomes" id="UP000238220"/>
    </source>
</evidence>
<feature type="domain" description="HTH araC/xylS-type" evidence="4">
    <location>
        <begin position="260"/>
        <end position="358"/>
    </location>
</feature>
<dbReference type="Proteomes" id="UP000238220">
    <property type="component" value="Unassembled WGS sequence"/>
</dbReference>
<evidence type="ECO:0000256" key="1">
    <source>
        <dbReference type="ARBA" id="ARBA00023015"/>
    </source>
</evidence>
<gene>
    <name evidence="5" type="ORF">C3942_09295</name>
</gene>
<sequence length="361" mass="40071">MVPRTRGGVLTAGTSTLSSGDSLAGTEPQLVFVAYARGLIDHLRTRQLDIAALLALAGLDEAALDQPARTISADTYVRLWAEAERLSGDPQLGLHVGELVRPGKYGVLGYVMMSCETLGESLLRQLRYQDLVGKSGRSELVQGGDRCELRWHSAMARGSRHVGEEHVASWVAFARWMLGAPGRDPVEVQFEHPAPTDLAEHQRLFRCPLRFGQPYTAVAFEPGLLKLPLRDKNPEMRALMDRHAEMLLAQRVQGEAELTQEIRETIAKQLADGVPEIELVAAQLKVQPRTLQRRLSQAGTSYKDLVDDVRRRQALKYIADPRLNLPEIAFLLGFSEQSSFQRAFKRWTGLPPGQYRECGGG</sequence>
<accession>A0A2S5TGX1</accession>
<dbReference type="AlphaFoldDB" id="A0A2S5TGX1"/>
<dbReference type="InterPro" id="IPR009057">
    <property type="entry name" value="Homeodomain-like_sf"/>
</dbReference>
<dbReference type="SUPFAM" id="SSF46689">
    <property type="entry name" value="Homeodomain-like"/>
    <property type="match status" value="1"/>
</dbReference>
<protein>
    <submittedName>
        <fullName evidence="5">AraC family transcriptional regulator</fullName>
    </submittedName>
</protein>
<dbReference type="GO" id="GO:0003700">
    <property type="term" value="F:DNA-binding transcription factor activity"/>
    <property type="evidence" value="ECO:0007669"/>
    <property type="project" value="InterPro"/>
</dbReference>
<dbReference type="GO" id="GO:0005829">
    <property type="term" value="C:cytosol"/>
    <property type="evidence" value="ECO:0007669"/>
    <property type="project" value="TreeGrafter"/>
</dbReference>